<sequence length="97" mass="10831">MSQVVGLPCLCWCSPGYRVEKRKVPASDDAFLSRLERNVRGEVTGVALAVSIHRLFDPADTNARRRACAVSSARALPWRTARSRPAERYGDRDACKR</sequence>
<dbReference type="EMBL" id="CAIE01000022">
    <property type="protein sequence ID" value="CCH17873.1"/>
    <property type="molecule type" value="Genomic_DNA"/>
</dbReference>
<comment type="caution">
    <text evidence="1">The sequence shown here is derived from an EMBL/GenBank/DDBJ whole genome shotgun (WGS) entry which is preliminary data.</text>
</comment>
<reference evidence="2" key="1">
    <citation type="journal article" date="2012" name="J. Bacteriol.">
        <title>Genome Sequence of Micromonospora lupini Lupac 08, Isolated from Root Nodules of Lupinus angustifolius.</title>
        <authorList>
            <person name="Alonso-Vega P."/>
            <person name="Normand P."/>
            <person name="Bacigalupe R."/>
            <person name="Pujic P."/>
            <person name="Lajus A."/>
            <person name="Vallenet D."/>
            <person name="Carro L."/>
            <person name="Coll P."/>
            <person name="Trujillo M.E."/>
        </authorList>
    </citation>
    <scope>NUCLEOTIDE SEQUENCE [LARGE SCALE GENOMIC DNA]</scope>
    <source>
        <strain evidence="2">Lupac 08</strain>
    </source>
</reference>
<dbReference type="Proteomes" id="UP000003448">
    <property type="component" value="Unassembled WGS sequence"/>
</dbReference>
<keyword evidence="2" id="KW-1185">Reference proteome</keyword>
<dbReference type="STRING" id="1150864.MILUP08_42804"/>
<name>I0L226_9ACTN</name>
<gene>
    <name evidence="1" type="ORF">MILUP08_42804</name>
</gene>
<dbReference type="AlphaFoldDB" id="I0L226"/>
<accession>I0L226</accession>
<proteinExistence type="predicted"/>
<evidence type="ECO:0000313" key="1">
    <source>
        <dbReference type="EMBL" id="CCH17873.1"/>
    </source>
</evidence>
<protein>
    <submittedName>
        <fullName evidence="1">Uncharacterized protein</fullName>
    </submittedName>
</protein>
<organism evidence="1 2">
    <name type="scientific">Micromonospora lupini str. Lupac 08</name>
    <dbReference type="NCBI Taxonomy" id="1150864"/>
    <lineage>
        <taxon>Bacteria</taxon>
        <taxon>Bacillati</taxon>
        <taxon>Actinomycetota</taxon>
        <taxon>Actinomycetes</taxon>
        <taxon>Micromonosporales</taxon>
        <taxon>Micromonosporaceae</taxon>
        <taxon>Micromonospora</taxon>
    </lineage>
</organism>
<evidence type="ECO:0000313" key="2">
    <source>
        <dbReference type="Proteomes" id="UP000003448"/>
    </source>
</evidence>